<keyword evidence="3" id="KW-1185">Reference proteome</keyword>
<evidence type="ECO:0000313" key="3">
    <source>
        <dbReference type="Proteomes" id="UP000268727"/>
    </source>
</evidence>
<dbReference type="EMBL" id="RJKM01000001">
    <property type="protein sequence ID" value="ROP38962.1"/>
    <property type="molecule type" value="Genomic_DNA"/>
</dbReference>
<sequence length="264" mass="29110">MELLKSFGRSALLALAGALLVLLALSNGLELGPLKYAANPSVVARILLACLGVILVVVALVTEWRMQRRGAQPEPQAEDDAEKIAADRFFRTLDDLPAFHVETAGARRISILGRTAVNILTSYQRVFRELCNAGCEVRLIFVDPTADASRYLYGSQFDVYQSNLKSAVGQIVALSADIGPRLSVRTTSDVPSFSLVHIEKPDRSSYFRVQLNFMHSRIGRDRPVFIVDEGDGWYAAFRDEFDAMWHAGSSFSGEAILGELERGE</sequence>
<keyword evidence="1" id="KW-0472">Membrane</keyword>
<keyword evidence="1" id="KW-1133">Transmembrane helix</keyword>
<accession>A0A3N1H9K7</accession>
<gene>
    <name evidence="2" type="ORF">EDD40_4329</name>
</gene>
<feature type="transmembrane region" description="Helical" evidence="1">
    <location>
        <begin position="42"/>
        <end position="62"/>
    </location>
</feature>
<protein>
    <submittedName>
        <fullName evidence="2">Uncharacterized protein</fullName>
    </submittedName>
</protein>
<proteinExistence type="predicted"/>
<comment type="caution">
    <text evidence="2">The sequence shown here is derived from an EMBL/GenBank/DDBJ whole genome shotgun (WGS) entry which is preliminary data.</text>
</comment>
<organism evidence="2 3">
    <name type="scientific">Saccharothrix texasensis</name>
    <dbReference type="NCBI Taxonomy" id="103734"/>
    <lineage>
        <taxon>Bacteria</taxon>
        <taxon>Bacillati</taxon>
        <taxon>Actinomycetota</taxon>
        <taxon>Actinomycetes</taxon>
        <taxon>Pseudonocardiales</taxon>
        <taxon>Pseudonocardiaceae</taxon>
        <taxon>Saccharothrix</taxon>
    </lineage>
</organism>
<dbReference type="AlphaFoldDB" id="A0A3N1H9K7"/>
<evidence type="ECO:0000313" key="2">
    <source>
        <dbReference type="EMBL" id="ROP38962.1"/>
    </source>
</evidence>
<name>A0A3N1H9K7_9PSEU</name>
<evidence type="ECO:0000256" key="1">
    <source>
        <dbReference type="SAM" id="Phobius"/>
    </source>
</evidence>
<dbReference type="RefSeq" id="WP_148088855.1">
    <property type="nucleotide sequence ID" value="NZ_RJKM01000001.1"/>
</dbReference>
<dbReference type="Proteomes" id="UP000268727">
    <property type="component" value="Unassembled WGS sequence"/>
</dbReference>
<reference evidence="2 3" key="1">
    <citation type="submission" date="2018-11" db="EMBL/GenBank/DDBJ databases">
        <title>Sequencing the genomes of 1000 actinobacteria strains.</title>
        <authorList>
            <person name="Klenk H.-P."/>
        </authorList>
    </citation>
    <scope>NUCLEOTIDE SEQUENCE [LARGE SCALE GENOMIC DNA]</scope>
    <source>
        <strain evidence="2 3">DSM 44231</strain>
    </source>
</reference>
<keyword evidence="1" id="KW-0812">Transmembrane</keyword>
<dbReference type="OrthoDB" id="8438314at2"/>